<dbReference type="AlphaFoldDB" id="A0AB34QV82"/>
<protein>
    <recommendedName>
        <fullName evidence="3">Transposase</fullName>
    </recommendedName>
</protein>
<reference evidence="1 2" key="1">
    <citation type="submission" date="2014-12" db="EMBL/GenBank/DDBJ databases">
        <title>Draft Genome Sequences of Five Spore-Forming Food Isolates of Bacillus pumilus.</title>
        <authorList>
            <person name="de Jong A."/>
            <person name="van Heel A.J."/>
            <person name="Montalban-Lopez M."/>
            <person name="Krawczyk A.O."/>
            <person name="Berendsen E.M."/>
            <person name="Wells-Bennik M."/>
            <person name="Kuipers O.P."/>
        </authorList>
    </citation>
    <scope>NUCLEOTIDE SEQUENCE [LARGE SCALE GENOMIC DNA]</scope>
    <source>
        <strain evidence="1 2">B4127</strain>
    </source>
</reference>
<sequence length="90" mass="10957">MDILKHSYRKKGQIEFWFDEFPHSPAVLTPIRHYYFVRYVKWSRHDPPVTRKDLEKMELLANTMLGTLQDYRKRKAYKSARHTKAPCHNH</sequence>
<dbReference type="EMBL" id="JXCL01000027">
    <property type="protein sequence ID" value="KIL17616.1"/>
    <property type="molecule type" value="Genomic_DNA"/>
</dbReference>
<dbReference type="Proteomes" id="UP000031978">
    <property type="component" value="Unassembled WGS sequence"/>
</dbReference>
<accession>A0AB34QV82</accession>
<gene>
    <name evidence="1" type="ORF">B4127_3242</name>
</gene>
<dbReference type="RefSeq" id="WP_044140790.1">
    <property type="nucleotide sequence ID" value="NZ_JBALRC010000005.1"/>
</dbReference>
<organism evidence="1 2">
    <name type="scientific">Bacillus pumilus</name>
    <name type="common">Bacillus mesentericus</name>
    <dbReference type="NCBI Taxonomy" id="1408"/>
    <lineage>
        <taxon>Bacteria</taxon>
        <taxon>Bacillati</taxon>
        <taxon>Bacillota</taxon>
        <taxon>Bacilli</taxon>
        <taxon>Bacillales</taxon>
        <taxon>Bacillaceae</taxon>
        <taxon>Bacillus</taxon>
    </lineage>
</organism>
<comment type="caution">
    <text evidence="1">The sequence shown here is derived from an EMBL/GenBank/DDBJ whole genome shotgun (WGS) entry which is preliminary data.</text>
</comment>
<proteinExistence type="predicted"/>
<evidence type="ECO:0000313" key="2">
    <source>
        <dbReference type="Proteomes" id="UP000031978"/>
    </source>
</evidence>
<evidence type="ECO:0000313" key="1">
    <source>
        <dbReference type="EMBL" id="KIL17616.1"/>
    </source>
</evidence>
<evidence type="ECO:0008006" key="3">
    <source>
        <dbReference type="Google" id="ProtNLM"/>
    </source>
</evidence>
<name>A0AB34QV82_BACPU</name>